<sequence>MQIEACRDCSQFWRWRWRWRGEPGKGRDRNDTTSVTRTLPWRLNSLIWHGVSITDWILLFLNSALNPVLYSLMSDSFRRGAREVLYPRRRRAPVLLNAAQAAAEAPFRNGTALRLPVRRNSSSDAPRDCFCGRLFRSSGGGQSTRGRFS</sequence>
<dbReference type="EMBL" id="JACVVK020000127">
    <property type="protein sequence ID" value="KAK7490425.1"/>
    <property type="molecule type" value="Genomic_DNA"/>
</dbReference>
<name>A0ABD0KTB8_9CAEN</name>
<dbReference type="AlphaFoldDB" id="A0ABD0KTB8"/>
<protein>
    <submittedName>
        <fullName evidence="1">Uncharacterized protein</fullName>
    </submittedName>
</protein>
<dbReference type="Gene3D" id="1.20.1070.10">
    <property type="entry name" value="Rhodopsin 7-helix transmembrane proteins"/>
    <property type="match status" value="1"/>
</dbReference>
<organism evidence="1 2">
    <name type="scientific">Batillaria attramentaria</name>
    <dbReference type="NCBI Taxonomy" id="370345"/>
    <lineage>
        <taxon>Eukaryota</taxon>
        <taxon>Metazoa</taxon>
        <taxon>Spiralia</taxon>
        <taxon>Lophotrochozoa</taxon>
        <taxon>Mollusca</taxon>
        <taxon>Gastropoda</taxon>
        <taxon>Caenogastropoda</taxon>
        <taxon>Sorbeoconcha</taxon>
        <taxon>Cerithioidea</taxon>
        <taxon>Batillariidae</taxon>
        <taxon>Batillaria</taxon>
    </lineage>
</organism>
<proteinExistence type="predicted"/>
<gene>
    <name evidence="1" type="ORF">BaRGS_00018404</name>
</gene>
<accession>A0ABD0KTB8</accession>
<dbReference type="Proteomes" id="UP001519460">
    <property type="component" value="Unassembled WGS sequence"/>
</dbReference>
<dbReference type="SUPFAM" id="SSF81321">
    <property type="entry name" value="Family A G protein-coupled receptor-like"/>
    <property type="match status" value="1"/>
</dbReference>
<keyword evidence="2" id="KW-1185">Reference proteome</keyword>
<comment type="caution">
    <text evidence="1">The sequence shown here is derived from an EMBL/GenBank/DDBJ whole genome shotgun (WGS) entry which is preliminary data.</text>
</comment>
<evidence type="ECO:0000313" key="1">
    <source>
        <dbReference type="EMBL" id="KAK7490425.1"/>
    </source>
</evidence>
<evidence type="ECO:0000313" key="2">
    <source>
        <dbReference type="Proteomes" id="UP001519460"/>
    </source>
</evidence>
<reference evidence="1 2" key="1">
    <citation type="journal article" date="2023" name="Sci. Data">
        <title>Genome assembly of the Korean intertidal mud-creeper Batillaria attramentaria.</title>
        <authorList>
            <person name="Patra A.K."/>
            <person name="Ho P.T."/>
            <person name="Jun S."/>
            <person name="Lee S.J."/>
            <person name="Kim Y."/>
            <person name="Won Y.J."/>
        </authorList>
    </citation>
    <scope>NUCLEOTIDE SEQUENCE [LARGE SCALE GENOMIC DNA]</scope>
    <source>
        <strain evidence="1">Wonlab-2016</strain>
    </source>
</reference>